<dbReference type="AlphaFoldDB" id="A0A5B8UQN4"/>
<evidence type="ECO:0000256" key="3">
    <source>
        <dbReference type="ARBA" id="ARBA00023237"/>
    </source>
</evidence>
<dbReference type="EMBL" id="CP042436">
    <property type="protein sequence ID" value="QEC61138.1"/>
    <property type="molecule type" value="Genomic_DNA"/>
</dbReference>
<dbReference type="GO" id="GO:0009279">
    <property type="term" value="C:cell outer membrane"/>
    <property type="evidence" value="ECO:0007669"/>
    <property type="project" value="UniProtKB-SubCell"/>
</dbReference>
<dbReference type="Pfam" id="PF00691">
    <property type="entry name" value="OmpA"/>
    <property type="match status" value="1"/>
</dbReference>
<dbReference type="InterPro" id="IPR050330">
    <property type="entry name" value="Bact_OuterMem_StrucFunc"/>
</dbReference>
<dbReference type="PROSITE" id="PS51123">
    <property type="entry name" value="OMPA_2"/>
    <property type="match status" value="1"/>
</dbReference>
<dbReference type="PRINTS" id="PR01021">
    <property type="entry name" value="OMPADOMAIN"/>
</dbReference>
<dbReference type="KEGG" id="mgin:FRZ54_00595"/>
<evidence type="ECO:0000256" key="6">
    <source>
        <dbReference type="SAM" id="SignalP"/>
    </source>
</evidence>
<dbReference type="CDD" id="cd07185">
    <property type="entry name" value="OmpA_C-like"/>
    <property type="match status" value="1"/>
</dbReference>
<dbReference type="Pfam" id="PF07676">
    <property type="entry name" value="PD40"/>
    <property type="match status" value="1"/>
</dbReference>
<dbReference type="Gene3D" id="1.25.40.10">
    <property type="entry name" value="Tetratricopeptide repeat domain"/>
    <property type="match status" value="1"/>
</dbReference>
<dbReference type="InterPro" id="IPR006664">
    <property type="entry name" value="OMP_bac"/>
</dbReference>
<dbReference type="Gene3D" id="3.30.1330.60">
    <property type="entry name" value="OmpA-like domain"/>
    <property type="match status" value="1"/>
</dbReference>
<dbReference type="SUPFAM" id="SSF49478">
    <property type="entry name" value="Cna protein B-type domain"/>
    <property type="match status" value="1"/>
</dbReference>
<dbReference type="SUPFAM" id="SSF103088">
    <property type="entry name" value="OmpA-like"/>
    <property type="match status" value="1"/>
</dbReference>
<name>A0A5B8UQN4_9SPHI</name>
<evidence type="ECO:0000256" key="2">
    <source>
        <dbReference type="ARBA" id="ARBA00023136"/>
    </source>
</evidence>
<dbReference type="Gene3D" id="2.60.40.10">
    <property type="entry name" value="Immunoglobulins"/>
    <property type="match status" value="1"/>
</dbReference>
<evidence type="ECO:0000259" key="7">
    <source>
        <dbReference type="PROSITE" id="PS51123"/>
    </source>
</evidence>
<dbReference type="InterPro" id="IPR006665">
    <property type="entry name" value="OmpA-like"/>
</dbReference>
<feature type="region of interest" description="Disordered" evidence="5">
    <location>
        <begin position="624"/>
        <end position="648"/>
    </location>
</feature>
<dbReference type="OrthoDB" id="9809364at2"/>
<comment type="subcellular location">
    <subcellularLocation>
        <location evidence="1">Cell outer membrane</location>
    </subcellularLocation>
</comment>
<dbReference type="Gene3D" id="2.120.10.30">
    <property type="entry name" value="TolB, C-terminal domain"/>
    <property type="match status" value="1"/>
</dbReference>
<dbReference type="InterPro" id="IPR011990">
    <property type="entry name" value="TPR-like_helical_dom_sf"/>
</dbReference>
<keyword evidence="3" id="KW-0998">Cell outer membrane</keyword>
<dbReference type="PANTHER" id="PTHR30329:SF21">
    <property type="entry name" value="LIPOPROTEIN YIAD-RELATED"/>
    <property type="match status" value="1"/>
</dbReference>
<accession>A0A5B8UQN4</accession>
<dbReference type="Proteomes" id="UP000321479">
    <property type="component" value="Chromosome"/>
</dbReference>
<evidence type="ECO:0000256" key="4">
    <source>
        <dbReference type="PROSITE-ProRule" id="PRU00473"/>
    </source>
</evidence>
<dbReference type="InterPro" id="IPR011659">
    <property type="entry name" value="WD40"/>
</dbReference>
<dbReference type="InterPro" id="IPR011042">
    <property type="entry name" value="6-blade_b-propeller_TolB-like"/>
</dbReference>
<evidence type="ECO:0000256" key="5">
    <source>
        <dbReference type="SAM" id="MobiDB-lite"/>
    </source>
</evidence>
<dbReference type="InterPro" id="IPR013783">
    <property type="entry name" value="Ig-like_fold"/>
</dbReference>
<dbReference type="PANTHER" id="PTHR30329">
    <property type="entry name" value="STATOR ELEMENT OF FLAGELLAR MOTOR COMPLEX"/>
    <property type="match status" value="1"/>
</dbReference>
<gene>
    <name evidence="8" type="ORF">FRZ54_00595</name>
</gene>
<feature type="chain" id="PRO_5022727239" evidence="6">
    <location>
        <begin position="29"/>
        <end position="653"/>
    </location>
</feature>
<protein>
    <submittedName>
        <fullName evidence="8">OmpA family protein</fullName>
    </submittedName>
</protein>
<evidence type="ECO:0000313" key="8">
    <source>
        <dbReference type="EMBL" id="QEC61138.1"/>
    </source>
</evidence>
<keyword evidence="6" id="KW-0732">Signal</keyword>
<evidence type="ECO:0000256" key="1">
    <source>
        <dbReference type="ARBA" id="ARBA00004442"/>
    </source>
</evidence>
<dbReference type="InterPro" id="IPR036737">
    <property type="entry name" value="OmpA-like_sf"/>
</dbReference>
<feature type="signal peptide" evidence="6">
    <location>
        <begin position="1"/>
        <end position="28"/>
    </location>
</feature>
<sequence>MPEVLNRMKMKNFCLLLFSFFLLDTAFAQYKDIRARAEKEFDNKNYSQAAYYFDQLATGKLTGQKRIPFYSHGNTSKDNISSEHLYICYQLAESYRLYQDYGKAEKWYDTVVSNRDAAAYPLAKLWYGVCLRANQRFDEAIMQLQQFTSGYKGERTYNELAAKEITTCYFAKQQYIASLPVEIKKMPAPWNVDGGNYALTRNGADFWFTSTRDNNQNLNHIYFANNSANPLMLSFAGNEQVKDMHYSTPSYDALHKRMYLAGWYKDGGKIVASIYCTTQGDNGWSALQKLNNIVNADGSNAIQPFVTADGKHLFFASDRVGGEGGFDIWSSNLDADGNPTDAVNAGKTVNTSDDDEAPFYDQKSKRLVYSSKGFTGLGGFDFFESYNREGQWSAPHNLGYPANSSKDDLYYFADPDNDHQFYFSSDRESECCLNLFTLRYRSMTIAGNLSDCDSSKSISGVKVSLLDSISGRPVGVTTTGASGNYSFTTAAIPAYKLVFEKTGYFTKSVFLALSARKDTLLTVNSCLKGYVVEKPIAIKNILYDFDKATLRPESVKALDDIVGIMNDNPAIKIELSSHTDSIGSGVYNLELSQNRAQSCVDYIISKGISKERITAKGYGKTRPLVPNSFPDGRDNPGNRQLNRRTEFTVLRKK</sequence>
<proteinExistence type="predicted"/>
<keyword evidence="2 4" id="KW-0472">Membrane</keyword>
<dbReference type="SUPFAM" id="SSF81901">
    <property type="entry name" value="HCP-like"/>
    <property type="match status" value="1"/>
</dbReference>
<dbReference type="SUPFAM" id="SSF82171">
    <property type="entry name" value="DPP6 N-terminal domain-like"/>
    <property type="match status" value="1"/>
</dbReference>
<keyword evidence="9" id="KW-1185">Reference proteome</keyword>
<evidence type="ECO:0000313" key="9">
    <source>
        <dbReference type="Proteomes" id="UP000321479"/>
    </source>
</evidence>
<organism evidence="8 9">
    <name type="scientific">Mucilaginibacter ginsenosidivorans</name>
    <dbReference type="NCBI Taxonomy" id="398053"/>
    <lineage>
        <taxon>Bacteria</taxon>
        <taxon>Pseudomonadati</taxon>
        <taxon>Bacteroidota</taxon>
        <taxon>Sphingobacteriia</taxon>
        <taxon>Sphingobacteriales</taxon>
        <taxon>Sphingobacteriaceae</taxon>
        <taxon>Mucilaginibacter</taxon>
    </lineage>
</organism>
<reference evidence="8 9" key="1">
    <citation type="journal article" date="2017" name="Curr. Microbiol.">
        <title>Mucilaginibacter ginsenosidivorans sp. nov., Isolated from Soil of Ginseng Field.</title>
        <authorList>
            <person name="Kim M.M."/>
            <person name="Siddiqi M.Z."/>
            <person name="Im W.T."/>
        </authorList>
    </citation>
    <scope>NUCLEOTIDE SEQUENCE [LARGE SCALE GENOMIC DNA]</scope>
    <source>
        <strain evidence="8 9">Gsoil 3017</strain>
    </source>
</reference>
<feature type="domain" description="OmpA-like" evidence="7">
    <location>
        <begin position="530"/>
        <end position="653"/>
    </location>
</feature>